<sequence length="253" mass="26579">MSFAEQFKGRVVAITGAASGIGYATAQLLASRGSNLSLADLSDDGLKRAANEIQSKCKAEIFTYVLDVRDGAQVEEWIKQTVQRFGKLDGAANMAGQDIEECRSEWEFMLGVNVMGVVYCLRAQLKHLEQGRSIVNAGSIAGLIGRPKLSSYAASKHGVLGLTKSAAKEVGARGIRVNVICSGRINTPMSGAAQKVAQGVGGAGSRDTETISGVALGREGQPEEVAKLIAFLLSDEASYITGASYSIDGGWNC</sequence>
<gene>
    <name evidence="4" type="ORF">NA57DRAFT_29884</name>
</gene>
<name>A0A9P4IMF2_9PEZI</name>
<dbReference type="SUPFAM" id="SSF51735">
    <property type="entry name" value="NAD(P)-binding Rossmann-fold domains"/>
    <property type="match status" value="1"/>
</dbReference>
<comment type="similarity">
    <text evidence="1">Belongs to the short-chain dehydrogenases/reductases (SDR) family.</text>
</comment>
<keyword evidence="3" id="KW-0560">Oxidoreductase</keyword>
<evidence type="ECO:0000256" key="2">
    <source>
        <dbReference type="ARBA" id="ARBA00022857"/>
    </source>
</evidence>
<dbReference type="OrthoDB" id="1669814at2759"/>
<dbReference type="PANTHER" id="PTHR24321:SF8">
    <property type="entry name" value="ESTRADIOL 17-BETA-DEHYDROGENASE 8-RELATED"/>
    <property type="match status" value="1"/>
</dbReference>
<dbReference type="PRINTS" id="PR00081">
    <property type="entry name" value="GDHRDH"/>
</dbReference>
<dbReference type="Proteomes" id="UP000799772">
    <property type="component" value="Unassembled WGS sequence"/>
</dbReference>
<dbReference type="CDD" id="cd05233">
    <property type="entry name" value="SDR_c"/>
    <property type="match status" value="1"/>
</dbReference>
<dbReference type="InterPro" id="IPR002347">
    <property type="entry name" value="SDR_fam"/>
</dbReference>
<dbReference type="InterPro" id="IPR020904">
    <property type="entry name" value="Sc_DH/Rdtase_CS"/>
</dbReference>
<dbReference type="AlphaFoldDB" id="A0A9P4IMF2"/>
<dbReference type="Gene3D" id="3.40.50.720">
    <property type="entry name" value="NAD(P)-binding Rossmann-like Domain"/>
    <property type="match status" value="1"/>
</dbReference>
<evidence type="ECO:0000313" key="4">
    <source>
        <dbReference type="EMBL" id="KAF2104225.1"/>
    </source>
</evidence>
<dbReference type="EMBL" id="ML978121">
    <property type="protein sequence ID" value="KAF2104225.1"/>
    <property type="molecule type" value="Genomic_DNA"/>
</dbReference>
<proteinExistence type="inferred from homology"/>
<dbReference type="PROSITE" id="PS00061">
    <property type="entry name" value="ADH_SHORT"/>
    <property type="match status" value="1"/>
</dbReference>
<organism evidence="4 5">
    <name type="scientific">Rhizodiscina lignyota</name>
    <dbReference type="NCBI Taxonomy" id="1504668"/>
    <lineage>
        <taxon>Eukaryota</taxon>
        <taxon>Fungi</taxon>
        <taxon>Dikarya</taxon>
        <taxon>Ascomycota</taxon>
        <taxon>Pezizomycotina</taxon>
        <taxon>Dothideomycetes</taxon>
        <taxon>Pleosporomycetidae</taxon>
        <taxon>Aulographales</taxon>
        <taxon>Rhizodiscinaceae</taxon>
        <taxon>Rhizodiscina</taxon>
    </lineage>
</organism>
<dbReference type="PANTHER" id="PTHR24321">
    <property type="entry name" value="DEHYDROGENASES, SHORT CHAIN"/>
    <property type="match status" value="1"/>
</dbReference>
<reference evidence="4" key="1">
    <citation type="journal article" date="2020" name="Stud. Mycol.">
        <title>101 Dothideomycetes genomes: a test case for predicting lifestyles and emergence of pathogens.</title>
        <authorList>
            <person name="Haridas S."/>
            <person name="Albert R."/>
            <person name="Binder M."/>
            <person name="Bloem J."/>
            <person name="Labutti K."/>
            <person name="Salamov A."/>
            <person name="Andreopoulos B."/>
            <person name="Baker S."/>
            <person name="Barry K."/>
            <person name="Bills G."/>
            <person name="Bluhm B."/>
            <person name="Cannon C."/>
            <person name="Castanera R."/>
            <person name="Culley D."/>
            <person name="Daum C."/>
            <person name="Ezra D."/>
            <person name="Gonzalez J."/>
            <person name="Henrissat B."/>
            <person name="Kuo A."/>
            <person name="Liang C."/>
            <person name="Lipzen A."/>
            <person name="Lutzoni F."/>
            <person name="Magnuson J."/>
            <person name="Mondo S."/>
            <person name="Nolan M."/>
            <person name="Ohm R."/>
            <person name="Pangilinan J."/>
            <person name="Park H.-J."/>
            <person name="Ramirez L."/>
            <person name="Alfaro M."/>
            <person name="Sun H."/>
            <person name="Tritt A."/>
            <person name="Yoshinaga Y."/>
            <person name="Zwiers L.-H."/>
            <person name="Turgeon B."/>
            <person name="Goodwin S."/>
            <person name="Spatafora J."/>
            <person name="Crous P."/>
            <person name="Grigoriev I."/>
        </authorList>
    </citation>
    <scope>NUCLEOTIDE SEQUENCE</scope>
    <source>
        <strain evidence="4">CBS 133067</strain>
    </source>
</reference>
<evidence type="ECO:0000313" key="5">
    <source>
        <dbReference type="Proteomes" id="UP000799772"/>
    </source>
</evidence>
<keyword evidence="2" id="KW-0521">NADP</keyword>
<dbReference type="Pfam" id="PF13561">
    <property type="entry name" value="adh_short_C2"/>
    <property type="match status" value="1"/>
</dbReference>
<evidence type="ECO:0000256" key="1">
    <source>
        <dbReference type="ARBA" id="ARBA00006484"/>
    </source>
</evidence>
<protein>
    <submittedName>
        <fullName evidence="4">3-oxoacyl-reductase</fullName>
    </submittedName>
</protein>
<dbReference type="FunFam" id="3.40.50.720:FF:000084">
    <property type="entry name" value="Short-chain dehydrogenase reductase"/>
    <property type="match status" value="1"/>
</dbReference>
<comment type="caution">
    <text evidence="4">The sequence shown here is derived from an EMBL/GenBank/DDBJ whole genome shotgun (WGS) entry which is preliminary data.</text>
</comment>
<keyword evidence="5" id="KW-1185">Reference proteome</keyword>
<dbReference type="GO" id="GO:0016491">
    <property type="term" value="F:oxidoreductase activity"/>
    <property type="evidence" value="ECO:0007669"/>
    <property type="project" value="UniProtKB-KW"/>
</dbReference>
<evidence type="ECO:0000256" key="3">
    <source>
        <dbReference type="ARBA" id="ARBA00023002"/>
    </source>
</evidence>
<dbReference type="InterPro" id="IPR036291">
    <property type="entry name" value="NAD(P)-bd_dom_sf"/>
</dbReference>
<accession>A0A9P4IMF2</accession>
<dbReference type="PRINTS" id="PR00080">
    <property type="entry name" value="SDRFAMILY"/>
</dbReference>